<feature type="region of interest" description="Disordered" evidence="1">
    <location>
        <begin position="140"/>
        <end position="166"/>
    </location>
</feature>
<sequence length="166" mass="18306">MRLIAVLAVSLVLAGCSLVEEHGPTNEDITRRSGLTVAQSKPIVADNFELIWPEELSIDPAAVDTSTGCRSRMDSINMEGPPWRPRYQREQVDPSQEFIDRAMANLEAMTARGFTLVPSQNPDADPVSRYYRDARGFSVSSSRSRVGPDKQEVRFTMASTSPCAAE</sequence>
<name>A0A4R6PKT6_NOCIG</name>
<evidence type="ECO:0000313" key="2">
    <source>
        <dbReference type="EMBL" id="TDP38731.1"/>
    </source>
</evidence>
<dbReference type="RefSeq" id="WP_067486774.1">
    <property type="nucleotide sequence ID" value="NZ_SNXK01000003.1"/>
</dbReference>
<protein>
    <submittedName>
        <fullName evidence="2">Uncharacterized protein</fullName>
    </submittedName>
</protein>
<feature type="compositionally biased region" description="Polar residues" evidence="1">
    <location>
        <begin position="157"/>
        <end position="166"/>
    </location>
</feature>
<comment type="caution">
    <text evidence="2">The sequence shown here is derived from an EMBL/GenBank/DDBJ whole genome shotgun (WGS) entry which is preliminary data.</text>
</comment>
<accession>A0A4R6PKT6</accession>
<dbReference type="AlphaFoldDB" id="A0A4R6PKT6"/>
<gene>
    <name evidence="2" type="ORF">DFR75_103388</name>
</gene>
<evidence type="ECO:0000313" key="3">
    <source>
        <dbReference type="Proteomes" id="UP000295087"/>
    </source>
</evidence>
<dbReference type="Proteomes" id="UP000295087">
    <property type="component" value="Unassembled WGS sequence"/>
</dbReference>
<evidence type="ECO:0000256" key="1">
    <source>
        <dbReference type="SAM" id="MobiDB-lite"/>
    </source>
</evidence>
<organism evidence="2 3">
    <name type="scientific">Nocardia ignorata</name>
    <dbReference type="NCBI Taxonomy" id="145285"/>
    <lineage>
        <taxon>Bacteria</taxon>
        <taxon>Bacillati</taxon>
        <taxon>Actinomycetota</taxon>
        <taxon>Actinomycetes</taxon>
        <taxon>Mycobacteriales</taxon>
        <taxon>Nocardiaceae</taxon>
        <taxon>Nocardia</taxon>
    </lineage>
</organism>
<keyword evidence="3" id="KW-1185">Reference proteome</keyword>
<dbReference type="PROSITE" id="PS51257">
    <property type="entry name" value="PROKAR_LIPOPROTEIN"/>
    <property type="match status" value="1"/>
</dbReference>
<dbReference type="EMBL" id="SNXK01000003">
    <property type="protein sequence ID" value="TDP38731.1"/>
    <property type="molecule type" value="Genomic_DNA"/>
</dbReference>
<reference evidence="2 3" key="1">
    <citation type="submission" date="2019-03" db="EMBL/GenBank/DDBJ databases">
        <title>Genomic Encyclopedia of Type Strains, Phase IV (KMG-IV): sequencing the most valuable type-strain genomes for metagenomic binning, comparative biology and taxonomic classification.</title>
        <authorList>
            <person name="Goeker M."/>
        </authorList>
    </citation>
    <scope>NUCLEOTIDE SEQUENCE [LARGE SCALE GENOMIC DNA]</scope>
    <source>
        <strain evidence="2 3">DSM 44496</strain>
    </source>
</reference>
<proteinExistence type="predicted"/>